<evidence type="ECO:0000313" key="2">
    <source>
        <dbReference type="Proteomes" id="UP000281028"/>
    </source>
</evidence>
<sequence length="124" mass="14877">MNNQEENKRTYLQDQQVCRSWLKILESLRQENALLLNRLAEALRDADNPRFLEQAEIFQTKIISKEESLVLLRHEVMEQLDWLDIVPQPTKEAPHEFAVLEKDVNKMQVEFEKMQYTFNLFLKN</sequence>
<dbReference type="EMBL" id="RIAR02000001">
    <property type="protein sequence ID" value="NSL90711.1"/>
    <property type="molecule type" value="Genomic_DNA"/>
</dbReference>
<dbReference type="Proteomes" id="UP000281028">
    <property type="component" value="Unassembled WGS sequence"/>
</dbReference>
<protein>
    <submittedName>
        <fullName evidence="1">Uncharacterized protein</fullName>
    </submittedName>
</protein>
<proteinExistence type="predicted"/>
<dbReference type="RefSeq" id="WP_127035719.1">
    <property type="nucleotide sequence ID" value="NZ_JAABOK010000006.1"/>
</dbReference>
<reference evidence="1" key="1">
    <citation type="submission" date="2020-05" db="EMBL/GenBank/DDBJ databases">
        <title>Chitinophaga laudate sp. nov., isolated from a tropical peat swamp.</title>
        <authorList>
            <person name="Goh C.B.S."/>
            <person name="Lee M.S."/>
            <person name="Parimannan S."/>
            <person name="Pasbakhsh P."/>
            <person name="Yule C.M."/>
            <person name="Rajandas H."/>
            <person name="Loke S."/>
            <person name="Croft L."/>
            <person name="Tan J.B.L."/>
        </authorList>
    </citation>
    <scope>NUCLEOTIDE SEQUENCE</scope>
    <source>
        <strain evidence="1">Mgbs1</strain>
    </source>
</reference>
<comment type="caution">
    <text evidence="1">The sequence shown here is derived from an EMBL/GenBank/DDBJ whole genome shotgun (WGS) entry which is preliminary data.</text>
</comment>
<dbReference type="AlphaFoldDB" id="A0A3S1JIU8"/>
<keyword evidence="2" id="KW-1185">Reference proteome</keyword>
<dbReference type="OrthoDB" id="671944at2"/>
<name>A0A3S1JIU8_9BACT</name>
<accession>A0A3S1JIU8</accession>
<gene>
    <name evidence="1" type="ORF">ECE50_028065</name>
</gene>
<organism evidence="1 2">
    <name type="scientific">Chitinophaga solisilvae</name>
    <dbReference type="NCBI Taxonomy" id="1233460"/>
    <lineage>
        <taxon>Bacteria</taxon>
        <taxon>Pseudomonadati</taxon>
        <taxon>Bacteroidota</taxon>
        <taxon>Chitinophagia</taxon>
        <taxon>Chitinophagales</taxon>
        <taxon>Chitinophagaceae</taxon>
        <taxon>Chitinophaga</taxon>
    </lineage>
</organism>
<evidence type="ECO:0000313" key="1">
    <source>
        <dbReference type="EMBL" id="NSL90711.1"/>
    </source>
</evidence>